<dbReference type="EMBL" id="QTSX02001658">
    <property type="protein sequence ID" value="KAJ9079768.1"/>
    <property type="molecule type" value="Genomic_DNA"/>
</dbReference>
<comment type="caution">
    <text evidence="1">The sequence shown here is derived from an EMBL/GenBank/DDBJ whole genome shotgun (WGS) entry which is preliminary data.</text>
</comment>
<evidence type="ECO:0000313" key="2">
    <source>
        <dbReference type="Proteomes" id="UP001165960"/>
    </source>
</evidence>
<organism evidence="1 2">
    <name type="scientific">Entomophthora muscae</name>
    <dbReference type="NCBI Taxonomy" id="34485"/>
    <lineage>
        <taxon>Eukaryota</taxon>
        <taxon>Fungi</taxon>
        <taxon>Fungi incertae sedis</taxon>
        <taxon>Zoopagomycota</taxon>
        <taxon>Entomophthoromycotina</taxon>
        <taxon>Entomophthoromycetes</taxon>
        <taxon>Entomophthorales</taxon>
        <taxon>Entomophthoraceae</taxon>
        <taxon>Entomophthora</taxon>
    </lineage>
</organism>
<accession>A0ACC2TYM3</accession>
<dbReference type="Proteomes" id="UP001165960">
    <property type="component" value="Unassembled WGS sequence"/>
</dbReference>
<gene>
    <name evidence="1" type="ORF">DSO57_1032111</name>
</gene>
<name>A0ACC2TYM3_9FUNG</name>
<evidence type="ECO:0000313" key="1">
    <source>
        <dbReference type="EMBL" id="KAJ9079768.1"/>
    </source>
</evidence>
<sequence length="633" mass="70952">MALDLPNGGVSRKGSNEDVKSNKLSARLKRLLPSSRSHLSEPSKITERSRKESEELSVSSNEETWIEPPTSQAKPNSLSGVTSPVDSCSRRDSPTKEPALNSNNFINEDPSELRLEDLKWLPNFSNSPEAFLPRTPPAISLALDRYNEDGESLDEHNIVLEEEEPSKAPAQNSSKNRGPSALAELQMDPVQKKRNIDFHINFPSLPLDDILIEDWHCALQKDILVTGRLYVTQERICFHSNLFGWVNHTIIPFSDIVSLQKRSTAFVIPNAIQIITLDQKYFFTSFMSRDSAYTLLYELWFRKCPNRAIDPAKLNLSEAKIGPNCEAASSGAGINTLCACLKTTGHAPTINIDTVYPMSLESYFNILFGSDTDFLNSFYSVDSHDIVIGNWENDDTRNISFIKPLHNPLGPKQTRCLISQKIIHQDFEDYCIVEDRTSNPDVPSGDAFIVVSRYCIMRQCTTQCRLITSVTIEWSKSSWFKGPIESGTKEGTTKAAHELDAFVRKYLDSHPDLVTVAVGSEPQKCELAMTKEDNPSQGTAKGFKLWPPTFRTIMGVLLVVLVGFYVTNWVRVGSLQSRISQVQAPKAPSRPVSRRHLAHLRELQANLRALGGQLEEIESRLTQLRQDTPSNQS</sequence>
<keyword evidence="2" id="KW-1185">Reference proteome</keyword>
<protein>
    <submittedName>
        <fullName evidence="1">Uncharacterized protein</fullName>
    </submittedName>
</protein>
<proteinExistence type="predicted"/>
<reference evidence="1" key="1">
    <citation type="submission" date="2022-04" db="EMBL/GenBank/DDBJ databases">
        <title>Genome of the entomopathogenic fungus Entomophthora muscae.</title>
        <authorList>
            <person name="Elya C."/>
            <person name="Lovett B.R."/>
            <person name="Lee E."/>
            <person name="Macias A.M."/>
            <person name="Hajek A.E."/>
            <person name="De Bivort B.L."/>
            <person name="Kasson M.T."/>
            <person name="De Fine Licht H.H."/>
            <person name="Stajich J.E."/>
        </authorList>
    </citation>
    <scope>NUCLEOTIDE SEQUENCE</scope>
    <source>
        <strain evidence="1">Berkeley</strain>
    </source>
</reference>